<protein>
    <submittedName>
        <fullName evidence="1">Uncharacterized protein</fullName>
    </submittedName>
</protein>
<evidence type="ECO:0000313" key="2">
    <source>
        <dbReference type="Proteomes" id="UP001160148"/>
    </source>
</evidence>
<dbReference type="AlphaFoldDB" id="A0AAV0YAA5"/>
<sequence>MGVQGRVVDFTICGPPRTELPKFLYPDSLVPQTTAVTQQSVGGHFESTLVQDISNNHYTILSTSSTSTSTYKNGSKKKLSPLGHRKYGFYKLMEWTNETILDLIHTTNDGKYILADAELNDGSLSDDFQNLLTQLLINHLFQDNSKGTDLYFRKIADLIVEVFPKEQKSVYFIPAKTEGAHQAHAKGKLIKRWKNVDRRLRSVGVLSR</sequence>
<organism evidence="1 2">
    <name type="scientific">Macrosiphum euphorbiae</name>
    <name type="common">potato aphid</name>
    <dbReference type="NCBI Taxonomy" id="13131"/>
    <lineage>
        <taxon>Eukaryota</taxon>
        <taxon>Metazoa</taxon>
        <taxon>Ecdysozoa</taxon>
        <taxon>Arthropoda</taxon>
        <taxon>Hexapoda</taxon>
        <taxon>Insecta</taxon>
        <taxon>Pterygota</taxon>
        <taxon>Neoptera</taxon>
        <taxon>Paraneoptera</taxon>
        <taxon>Hemiptera</taxon>
        <taxon>Sternorrhyncha</taxon>
        <taxon>Aphidomorpha</taxon>
        <taxon>Aphidoidea</taxon>
        <taxon>Aphididae</taxon>
        <taxon>Macrosiphini</taxon>
        <taxon>Macrosiphum</taxon>
    </lineage>
</organism>
<reference evidence="1 2" key="1">
    <citation type="submission" date="2023-01" db="EMBL/GenBank/DDBJ databases">
        <authorList>
            <person name="Whitehead M."/>
        </authorList>
    </citation>
    <scope>NUCLEOTIDE SEQUENCE [LARGE SCALE GENOMIC DNA]</scope>
</reference>
<comment type="caution">
    <text evidence="1">The sequence shown here is derived from an EMBL/GenBank/DDBJ whole genome shotgun (WGS) entry which is preliminary data.</text>
</comment>
<proteinExistence type="predicted"/>
<name>A0AAV0YAA5_9HEMI</name>
<accession>A0AAV0YAA5</accession>
<dbReference type="EMBL" id="CARXXK010001870">
    <property type="protein sequence ID" value="CAI6377815.1"/>
    <property type="molecule type" value="Genomic_DNA"/>
</dbReference>
<gene>
    <name evidence="1" type="ORF">MEUPH1_LOCUS31015</name>
</gene>
<evidence type="ECO:0000313" key="1">
    <source>
        <dbReference type="EMBL" id="CAI6377815.1"/>
    </source>
</evidence>
<dbReference type="Proteomes" id="UP001160148">
    <property type="component" value="Unassembled WGS sequence"/>
</dbReference>
<keyword evidence="2" id="KW-1185">Reference proteome</keyword>